<feature type="domain" description="Protease Do-like PDZ" evidence="5">
    <location>
        <begin position="417"/>
        <end position="558"/>
    </location>
</feature>
<dbReference type="Proteomes" id="UP001190700">
    <property type="component" value="Unassembled WGS sequence"/>
</dbReference>
<dbReference type="Gene3D" id="3.20.190.20">
    <property type="match status" value="1"/>
</dbReference>
<evidence type="ECO:0000313" key="6">
    <source>
        <dbReference type="EMBL" id="KAK3252826.1"/>
    </source>
</evidence>
<proteinExistence type="inferred from homology"/>
<keyword evidence="7" id="KW-1185">Reference proteome</keyword>
<comment type="caution">
    <text evidence="6">The sequence shown here is derived from an EMBL/GenBank/DDBJ whole genome shotgun (WGS) entry which is preliminary data.</text>
</comment>
<accession>A0AAE0CD16</accession>
<evidence type="ECO:0000256" key="3">
    <source>
        <dbReference type="ARBA" id="ARBA00022801"/>
    </source>
</evidence>
<dbReference type="PANTHER" id="PTHR45980">
    <property type="match status" value="1"/>
</dbReference>
<dbReference type="InterPro" id="IPR041517">
    <property type="entry name" value="DEGP_PDZ"/>
</dbReference>
<dbReference type="PANTHER" id="PTHR45980:SF9">
    <property type="entry name" value="PROTEASE DO-LIKE 10, MITOCHONDRIAL-RELATED"/>
    <property type="match status" value="1"/>
</dbReference>
<reference evidence="6 7" key="1">
    <citation type="journal article" date="2015" name="Genome Biol. Evol.">
        <title>Comparative Genomics of a Bacterivorous Green Alga Reveals Evolutionary Causalities and Consequences of Phago-Mixotrophic Mode of Nutrition.</title>
        <authorList>
            <person name="Burns J.A."/>
            <person name="Paasch A."/>
            <person name="Narechania A."/>
            <person name="Kim E."/>
        </authorList>
    </citation>
    <scope>NUCLEOTIDE SEQUENCE [LARGE SCALE GENOMIC DNA]</scope>
    <source>
        <strain evidence="6 7">PLY_AMNH</strain>
    </source>
</reference>
<dbReference type="InterPro" id="IPR009003">
    <property type="entry name" value="Peptidase_S1_PA"/>
</dbReference>
<protein>
    <recommendedName>
        <fullName evidence="5">Protease Do-like PDZ domain-containing protein</fullName>
    </recommendedName>
</protein>
<gene>
    <name evidence="6" type="ORF">CYMTET_37899</name>
</gene>
<dbReference type="InterPro" id="IPR043504">
    <property type="entry name" value="Peptidase_S1_PA_chymotrypsin"/>
</dbReference>
<dbReference type="InterPro" id="IPR001940">
    <property type="entry name" value="Peptidase_S1C"/>
</dbReference>
<dbReference type="PRINTS" id="PR00834">
    <property type="entry name" value="PROTEASES2C"/>
</dbReference>
<dbReference type="Pfam" id="PF13365">
    <property type="entry name" value="Trypsin_2"/>
    <property type="match status" value="1"/>
</dbReference>
<dbReference type="EMBL" id="LGRX02025162">
    <property type="protein sequence ID" value="KAK3252826.1"/>
    <property type="molecule type" value="Genomic_DNA"/>
</dbReference>
<dbReference type="SUPFAM" id="SSF50156">
    <property type="entry name" value="PDZ domain-like"/>
    <property type="match status" value="1"/>
</dbReference>
<dbReference type="InterPro" id="IPR046449">
    <property type="entry name" value="DEGP_PDZ_sf"/>
</dbReference>
<evidence type="ECO:0000259" key="5">
    <source>
        <dbReference type="Pfam" id="PF17815"/>
    </source>
</evidence>
<evidence type="ECO:0000256" key="2">
    <source>
        <dbReference type="ARBA" id="ARBA00022670"/>
    </source>
</evidence>
<evidence type="ECO:0000256" key="4">
    <source>
        <dbReference type="ARBA" id="ARBA00022825"/>
    </source>
</evidence>
<name>A0AAE0CD16_9CHLO</name>
<comment type="similarity">
    <text evidence="1">Belongs to the peptidase S1C family.</text>
</comment>
<dbReference type="Gene3D" id="2.40.10.10">
    <property type="entry name" value="Trypsin-like serine proteases"/>
    <property type="match status" value="2"/>
</dbReference>
<sequence>MTRFRAGQHVQTSFLTVHVGQLRRAVSQIKPKISSEMGSGCSKEKPTMVVDVNAHEFEDEDPITRYREELHSAESSPKVMPQYRGPEPAGHIDDVIMGLIKIFVVEAHPSYATPWQMLEQCECTGSGFAISERRILTNAHVVAYHTQLYIRRDGDPTKYEARVLCLGQACDVALLTVDNPAFWNGLPELDFGPLPRIADAVTVVGYPTGGDNISVTKGVVSRVDVHHYTLADGDRLLVVQIDAAINPGNSGGPVFNFEGQVVGIAFCKQNDDGVDNIGYLIPAEIVQLFLKRFDLVGQFQGVCGLGFQYQRLENQYFRQHLSLRDADTGVLVTRVEPLAPLASVLQPDDVLMAINKVPIANDGTVVFRGRERVSLEHVISSSPLESHIDLQIFRKGKEEHIKNTMISVVPKLVPLHHGLDAFPTYIVYGGLVFVPLSYPLIEDLSEGDIGIPLGITKVLEQFKARPNQQIVLLLRILAHSINFGFNSITPALLLQINDVKIDSMQDVKTVIDDVKDNKQHIRFIFENHKTIVLDCEACKQAEKTILRQNAIASPVSSDLDPGERGAWKLC</sequence>
<organism evidence="6 7">
    <name type="scientific">Cymbomonas tetramitiformis</name>
    <dbReference type="NCBI Taxonomy" id="36881"/>
    <lineage>
        <taxon>Eukaryota</taxon>
        <taxon>Viridiplantae</taxon>
        <taxon>Chlorophyta</taxon>
        <taxon>Pyramimonadophyceae</taxon>
        <taxon>Pyramimonadales</taxon>
        <taxon>Pyramimonadaceae</taxon>
        <taxon>Cymbomonas</taxon>
    </lineage>
</organism>
<dbReference type="AlphaFoldDB" id="A0AAE0CD16"/>
<dbReference type="Gene3D" id="2.30.42.10">
    <property type="match status" value="1"/>
</dbReference>
<keyword evidence="4" id="KW-0720">Serine protease</keyword>
<evidence type="ECO:0000313" key="7">
    <source>
        <dbReference type="Proteomes" id="UP001190700"/>
    </source>
</evidence>
<dbReference type="GO" id="GO:0004252">
    <property type="term" value="F:serine-type endopeptidase activity"/>
    <property type="evidence" value="ECO:0007669"/>
    <property type="project" value="InterPro"/>
</dbReference>
<dbReference type="SUPFAM" id="SSF50494">
    <property type="entry name" value="Trypsin-like serine proteases"/>
    <property type="match status" value="1"/>
</dbReference>
<dbReference type="InterPro" id="IPR036034">
    <property type="entry name" value="PDZ_sf"/>
</dbReference>
<evidence type="ECO:0000256" key="1">
    <source>
        <dbReference type="ARBA" id="ARBA00010541"/>
    </source>
</evidence>
<dbReference type="GO" id="GO:0006508">
    <property type="term" value="P:proteolysis"/>
    <property type="evidence" value="ECO:0007669"/>
    <property type="project" value="UniProtKB-KW"/>
</dbReference>
<dbReference type="Pfam" id="PF17815">
    <property type="entry name" value="PDZ_3"/>
    <property type="match status" value="1"/>
</dbReference>
<keyword evidence="3" id="KW-0378">Hydrolase</keyword>
<keyword evidence="2" id="KW-0645">Protease</keyword>